<keyword evidence="2" id="KW-1185">Reference proteome</keyword>
<protein>
    <recommendedName>
        <fullName evidence="3">Tubulin-folding cofactor C</fullName>
    </recommendedName>
</protein>
<accession>A0ABP0HUE4</accession>
<sequence length="118" mass="12979">MKLKGRERARWRTPSVVVGGGWWFPAELDLSQLQAGVELGESCALIAAAGTRIQLDGPIMAHNLTLHGDLLFFATRSFGKACLHLTHTLSVLGTVVIENCDNLEEKWLKPTGHKNMQT</sequence>
<dbReference type="Proteomes" id="UP001642484">
    <property type="component" value="Unassembled WGS sequence"/>
</dbReference>
<name>A0ABP0HUE4_9DINO</name>
<evidence type="ECO:0008006" key="3">
    <source>
        <dbReference type="Google" id="ProtNLM"/>
    </source>
</evidence>
<comment type="caution">
    <text evidence="1">The sequence shown here is derived from an EMBL/GenBank/DDBJ whole genome shotgun (WGS) entry which is preliminary data.</text>
</comment>
<proteinExistence type="predicted"/>
<gene>
    <name evidence="1" type="ORF">CCMP2556_LOCUS3395</name>
</gene>
<reference evidence="1 2" key="1">
    <citation type="submission" date="2024-02" db="EMBL/GenBank/DDBJ databases">
        <authorList>
            <person name="Chen Y."/>
            <person name="Shah S."/>
            <person name="Dougan E. K."/>
            <person name="Thang M."/>
            <person name="Chan C."/>
        </authorList>
    </citation>
    <scope>NUCLEOTIDE SEQUENCE [LARGE SCALE GENOMIC DNA]</scope>
</reference>
<dbReference type="EMBL" id="CAXAMN010001336">
    <property type="protein sequence ID" value="CAK8993839.1"/>
    <property type="molecule type" value="Genomic_DNA"/>
</dbReference>
<organism evidence="1 2">
    <name type="scientific">Durusdinium trenchii</name>
    <dbReference type="NCBI Taxonomy" id="1381693"/>
    <lineage>
        <taxon>Eukaryota</taxon>
        <taxon>Sar</taxon>
        <taxon>Alveolata</taxon>
        <taxon>Dinophyceae</taxon>
        <taxon>Suessiales</taxon>
        <taxon>Symbiodiniaceae</taxon>
        <taxon>Durusdinium</taxon>
    </lineage>
</organism>
<evidence type="ECO:0000313" key="2">
    <source>
        <dbReference type="Proteomes" id="UP001642484"/>
    </source>
</evidence>
<evidence type="ECO:0000313" key="1">
    <source>
        <dbReference type="EMBL" id="CAK8993839.1"/>
    </source>
</evidence>